<dbReference type="InterPro" id="IPR039131">
    <property type="entry name" value="NDUFAF1"/>
</dbReference>
<reference evidence="4" key="1">
    <citation type="submission" date="2023-10" db="EMBL/GenBank/DDBJ databases">
        <authorList>
            <person name="Chen Y."/>
            <person name="Shah S."/>
            <person name="Dougan E. K."/>
            <person name="Thang M."/>
            <person name="Chan C."/>
        </authorList>
    </citation>
    <scope>NUCLEOTIDE SEQUENCE [LARGE SCALE GENOMIC DNA]</scope>
</reference>
<organism evidence="4 5">
    <name type="scientific">Prorocentrum cordatum</name>
    <dbReference type="NCBI Taxonomy" id="2364126"/>
    <lineage>
        <taxon>Eukaryota</taxon>
        <taxon>Sar</taxon>
        <taxon>Alveolata</taxon>
        <taxon>Dinophyceae</taxon>
        <taxon>Prorocentrales</taxon>
        <taxon>Prorocentraceae</taxon>
        <taxon>Prorocentrum</taxon>
    </lineage>
</organism>
<feature type="domain" description="NADH:ubiquinone oxidoreductase intermediate-associated protein 30" evidence="3">
    <location>
        <begin position="90"/>
        <end position="249"/>
    </location>
</feature>
<feature type="transmembrane region" description="Helical" evidence="2">
    <location>
        <begin position="34"/>
        <end position="55"/>
    </location>
</feature>
<keyword evidence="5" id="KW-1185">Reference proteome</keyword>
<sequence length="256" mass="26716">PFGLKPLLDQAVVAQASISPQIVTFLPLHGAMPGLVSCACGLFGVAAALGAVKLAGFVRRIQGYKSTAKSGALAAPSGFAIEGAAAARAKELRWFVIDDQVMGGKSQSALTMTDAGIIEFAGTINSTGGGFSNCRTLGDEEPLGFPAGARSVEVTAVGDGRQYMLTLHTADSWAMSVPSWAHAFSTAPSGREQTHRLKLKDFVPRKQGQVVKGIELDPTSVTGVGLSRTRFGLNGKPIKDFEDGPFKVSLKRLAVA</sequence>
<keyword evidence="2" id="KW-0812">Transmembrane</keyword>
<evidence type="ECO:0000313" key="5">
    <source>
        <dbReference type="Proteomes" id="UP001189429"/>
    </source>
</evidence>
<proteinExistence type="inferred from homology"/>
<dbReference type="PANTHER" id="PTHR13194">
    <property type="entry name" value="COMPLEX I INTERMEDIATE-ASSOCIATED PROTEIN 30"/>
    <property type="match status" value="1"/>
</dbReference>
<dbReference type="InterPro" id="IPR008979">
    <property type="entry name" value="Galactose-bd-like_sf"/>
</dbReference>
<dbReference type="EMBL" id="CAUYUJ010000714">
    <property type="protein sequence ID" value="CAK0792111.1"/>
    <property type="molecule type" value="Genomic_DNA"/>
</dbReference>
<evidence type="ECO:0000313" key="4">
    <source>
        <dbReference type="EMBL" id="CAK0792111.1"/>
    </source>
</evidence>
<protein>
    <recommendedName>
        <fullName evidence="3">NADH:ubiquinone oxidoreductase intermediate-associated protein 30 domain-containing protein</fullName>
    </recommendedName>
</protein>
<evidence type="ECO:0000256" key="2">
    <source>
        <dbReference type="SAM" id="Phobius"/>
    </source>
</evidence>
<dbReference type="InterPro" id="IPR013857">
    <property type="entry name" value="NADH-UbQ_OxRdtase-assoc_prot30"/>
</dbReference>
<name>A0ABN9PGN3_9DINO</name>
<keyword evidence="2" id="KW-1133">Transmembrane helix</keyword>
<keyword evidence="2" id="KW-0472">Membrane</keyword>
<evidence type="ECO:0000259" key="3">
    <source>
        <dbReference type="Pfam" id="PF08547"/>
    </source>
</evidence>
<evidence type="ECO:0000256" key="1">
    <source>
        <dbReference type="ARBA" id="ARBA00007884"/>
    </source>
</evidence>
<accession>A0ABN9PGN3</accession>
<dbReference type="PANTHER" id="PTHR13194:SF19">
    <property type="entry name" value="NAD(P)-BINDING ROSSMANN-FOLD SUPERFAMILY PROTEIN"/>
    <property type="match status" value="1"/>
</dbReference>
<feature type="non-terminal residue" evidence="4">
    <location>
        <position position="1"/>
    </location>
</feature>
<gene>
    <name evidence="4" type="ORF">PCOR1329_LOCUS2812</name>
</gene>
<comment type="caution">
    <text evidence="4">The sequence shown here is derived from an EMBL/GenBank/DDBJ whole genome shotgun (WGS) entry which is preliminary data.</text>
</comment>
<dbReference type="SUPFAM" id="SSF49785">
    <property type="entry name" value="Galactose-binding domain-like"/>
    <property type="match status" value="1"/>
</dbReference>
<dbReference type="Proteomes" id="UP001189429">
    <property type="component" value="Unassembled WGS sequence"/>
</dbReference>
<comment type="similarity">
    <text evidence="1">Belongs to the CIA30 family.</text>
</comment>
<dbReference type="Pfam" id="PF08547">
    <property type="entry name" value="CIA30"/>
    <property type="match status" value="1"/>
</dbReference>